<dbReference type="RefSeq" id="WP_069961785.1">
    <property type="nucleotide sequence ID" value="NZ_CP016094.1"/>
</dbReference>
<reference evidence="2 3" key="1">
    <citation type="submission" date="2016-06" db="EMBL/GenBank/DDBJ databases">
        <title>Three novel species with peptidoglycan cell walls form the new genus Lacunisphaera gen. nov. in the family Opitutaceae of the verrucomicrobial subdivision 4.</title>
        <authorList>
            <person name="Rast P."/>
            <person name="Gloeckner I."/>
            <person name="Jogler M."/>
            <person name="Boedeker C."/>
            <person name="Jeske O."/>
            <person name="Wiegand S."/>
            <person name="Reinhardt R."/>
            <person name="Schumann P."/>
            <person name="Rohde M."/>
            <person name="Spring S."/>
            <person name="Gloeckner F.O."/>
            <person name="Jogler C."/>
        </authorList>
    </citation>
    <scope>NUCLEOTIDE SEQUENCE [LARGE SCALE GENOMIC DNA]</scope>
    <source>
        <strain evidence="2 3">IG16b</strain>
    </source>
</reference>
<gene>
    <name evidence="2" type="ORF">Verru16b_01610</name>
</gene>
<dbReference type="OrthoDB" id="193952at2"/>
<feature type="transmembrane region" description="Helical" evidence="1">
    <location>
        <begin position="334"/>
        <end position="353"/>
    </location>
</feature>
<sequence length="541" mass="59438">MSVRPSLSLALLAAGAAALVVLLFAAGTGHVWEDFYITFRSSLHLAQGDGLVFQPGERVHSFTSPLGTLLPALFALGGGADPAAQALWLFRLVSAAALGGAVARLVQEGRRADLSVPALAAAAGFLVLDPKIVDFSGNGMESAWMVLFAVLTWSALLQRRSVLALAGGYAGLQWTRPDGFIVCLALTVAWFTFGRERKDATWREDLTYLARAVLLGALFYLPWLIGSWAYFGSPVPHTILAKSGLEVQSSPVVALLFYPWRLLFGEVALHDLFMPSYYYLGGWPAFVPWLARLLAVPAALAWVLPGVRPGGRVASAALFLGGFYLELIPRSPWYFPVWQALACVSWAWLLDLAWRHTATAAPAWRLLGRCTRITAASLFVFQAGMLVAVGWQMRTQQRLIEHDHRRELGLWLRDQAAPGDRVFLEPLGYIGYFSGLKMLDFPGLASPEVVTAWRDGHTSYARLIRHLEPQWLVLRPDQVGTVQLSDPGLLGRTYRLVRTFDVRPSVDSVPVLPGRGYLQFDAVYHVFSRREGAMVSAGIQP</sequence>
<name>A0A1D8AUI6_9BACT</name>
<evidence type="ECO:0000313" key="3">
    <source>
        <dbReference type="Proteomes" id="UP000095228"/>
    </source>
</evidence>
<dbReference type="AlphaFoldDB" id="A0A1D8AUI6"/>
<evidence type="ECO:0000256" key="1">
    <source>
        <dbReference type="SAM" id="Phobius"/>
    </source>
</evidence>
<evidence type="ECO:0000313" key="2">
    <source>
        <dbReference type="EMBL" id="AOS44547.1"/>
    </source>
</evidence>
<dbReference type="KEGG" id="obg:Verru16b_01610"/>
<organism evidence="2 3">
    <name type="scientific">Lacunisphaera limnophila</name>
    <dbReference type="NCBI Taxonomy" id="1838286"/>
    <lineage>
        <taxon>Bacteria</taxon>
        <taxon>Pseudomonadati</taxon>
        <taxon>Verrucomicrobiota</taxon>
        <taxon>Opitutia</taxon>
        <taxon>Opitutales</taxon>
        <taxon>Opitutaceae</taxon>
        <taxon>Lacunisphaera</taxon>
    </lineage>
</organism>
<dbReference type="STRING" id="1838286.Verru16b_01610"/>
<keyword evidence="1" id="KW-0812">Transmembrane</keyword>
<evidence type="ECO:0008006" key="4">
    <source>
        <dbReference type="Google" id="ProtNLM"/>
    </source>
</evidence>
<accession>A0A1D8AUI6</accession>
<protein>
    <recommendedName>
        <fullName evidence="4">Glycosyltransferase RgtA/B/C/D-like domain-containing protein</fullName>
    </recommendedName>
</protein>
<feature type="transmembrane region" description="Helical" evidence="1">
    <location>
        <begin position="142"/>
        <end position="159"/>
    </location>
</feature>
<proteinExistence type="predicted"/>
<keyword evidence="1" id="KW-0472">Membrane</keyword>
<feature type="transmembrane region" description="Helical" evidence="1">
    <location>
        <begin position="373"/>
        <end position="391"/>
    </location>
</feature>
<feature type="transmembrane region" description="Helical" evidence="1">
    <location>
        <begin position="179"/>
        <end position="196"/>
    </location>
</feature>
<feature type="transmembrane region" description="Helical" evidence="1">
    <location>
        <begin position="208"/>
        <end position="231"/>
    </location>
</feature>
<keyword evidence="3" id="KW-1185">Reference proteome</keyword>
<feature type="transmembrane region" description="Helical" evidence="1">
    <location>
        <begin position="310"/>
        <end position="327"/>
    </location>
</feature>
<keyword evidence="1" id="KW-1133">Transmembrane helix</keyword>
<feature type="transmembrane region" description="Helical" evidence="1">
    <location>
        <begin position="88"/>
        <end position="106"/>
    </location>
</feature>
<feature type="transmembrane region" description="Helical" evidence="1">
    <location>
        <begin position="285"/>
        <end position="304"/>
    </location>
</feature>
<dbReference type="EMBL" id="CP016094">
    <property type="protein sequence ID" value="AOS44547.1"/>
    <property type="molecule type" value="Genomic_DNA"/>
</dbReference>
<dbReference type="Proteomes" id="UP000095228">
    <property type="component" value="Chromosome"/>
</dbReference>